<evidence type="ECO:0000256" key="5">
    <source>
        <dbReference type="ARBA" id="ARBA00023242"/>
    </source>
</evidence>
<dbReference type="InterPro" id="IPR040855">
    <property type="entry name" value="ORC_WH_C"/>
</dbReference>
<feature type="compositionally biased region" description="Basic residues" evidence="6">
    <location>
        <begin position="33"/>
        <end position="42"/>
    </location>
</feature>
<evidence type="ECO:0000256" key="4">
    <source>
        <dbReference type="ARBA" id="ARBA00023125"/>
    </source>
</evidence>
<evidence type="ECO:0000313" key="10">
    <source>
        <dbReference type="Proteomes" id="UP000030651"/>
    </source>
</evidence>
<dbReference type="AlphaFoldDB" id="W3XM82"/>
<dbReference type="Pfam" id="PF18137">
    <property type="entry name" value="WHD_ORC"/>
    <property type="match status" value="1"/>
</dbReference>
<dbReference type="GO" id="GO:0003688">
    <property type="term" value="F:DNA replication origin binding"/>
    <property type="evidence" value="ECO:0007669"/>
    <property type="project" value="TreeGrafter"/>
</dbReference>
<gene>
    <name evidence="9" type="ORF">PFICI_00425</name>
</gene>
<dbReference type="RefSeq" id="XP_007827197.1">
    <property type="nucleotide sequence ID" value="XM_007829006.1"/>
</dbReference>
<evidence type="ECO:0000256" key="2">
    <source>
        <dbReference type="ARBA" id="ARBA00010977"/>
    </source>
</evidence>
<reference evidence="10" key="1">
    <citation type="journal article" date="2015" name="BMC Genomics">
        <title>Genomic and transcriptomic analysis of the endophytic fungus Pestalotiopsis fici reveals its lifestyle and high potential for synthesis of natural products.</title>
        <authorList>
            <person name="Wang X."/>
            <person name="Zhang X."/>
            <person name="Liu L."/>
            <person name="Xiang M."/>
            <person name="Wang W."/>
            <person name="Sun X."/>
            <person name="Che Y."/>
            <person name="Guo L."/>
            <person name="Liu G."/>
            <person name="Guo L."/>
            <person name="Wang C."/>
            <person name="Yin W.B."/>
            <person name="Stadler M."/>
            <person name="Zhang X."/>
            <person name="Liu X."/>
        </authorList>
    </citation>
    <scope>NUCLEOTIDE SEQUENCE [LARGE SCALE GENOMIC DNA]</scope>
    <source>
        <strain evidence="10">W106-1 / CGMCC3.15140</strain>
    </source>
</reference>
<dbReference type="Pfam" id="PF07034">
    <property type="entry name" value="ORC3_N"/>
    <property type="match status" value="1"/>
</dbReference>
<dbReference type="InParanoid" id="W3XM82"/>
<dbReference type="PANTHER" id="PTHR12748:SF0">
    <property type="entry name" value="ORIGIN RECOGNITION COMPLEX SUBUNIT 3"/>
    <property type="match status" value="1"/>
</dbReference>
<keyword evidence="3" id="KW-0235">DNA replication</keyword>
<accession>W3XM82</accession>
<proteinExistence type="inferred from homology"/>
<evidence type="ECO:0000259" key="7">
    <source>
        <dbReference type="Pfam" id="PF07034"/>
    </source>
</evidence>
<dbReference type="STRING" id="1229662.W3XM82"/>
<evidence type="ECO:0000256" key="1">
    <source>
        <dbReference type="ARBA" id="ARBA00004123"/>
    </source>
</evidence>
<dbReference type="EMBL" id="KI912109">
    <property type="protein sequence ID" value="ETS86597.1"/>
    <property type="molecule type" value="Genomic_DNA"/>
</dbReference>
<evidence type="ECO:0000313" key="9">
    <source>
        <dbReference type="EMBL" id="ETS86597.1"/>
    </source>
</evidence>
<evidence type="ECO:0000256" key="6">
    <source>
        <dbReference type="SAM" id="MobiDB-lite"/>
    </source>
</evidence>
<comment type="subcellular location">
    <subcellularLocation>
        <location evidence="1">Nucleus</location>
    </subcellularLocation>
</comment>
<dbReference type="Proteomes" id="UP000030651">
    <property type="component" value="Unassembled WGS sequence"/>
</dbReference>
<name>W3XM82_PESFW</name>
<dbReference type="OrthoDB" id="10265211at2759"/>
<dbReference type="GO" id="GO:0005656">
    <property type="term" value="C:nuclear pre-replicative complex"/>
    <property type="evidence" value="ECO:0007669"/>
    <property type="project" value="TreeGrafter"/>
</dbReference>
<evidence type="ECO:0000256" key="3">
    <source>
        <dbReference type="ARBA" id="ARBA00022705"/>
    </source>
</evidence>
<feature type="domain" description="Origin recognition complex subunit 3 winged helix C-terminal" evidence="8">
    <location>
        <begin position="603"/>
        <end position="708"/>
    </location>
</feature>
<dbReference type="CDD" id="cd20704">
    <property type="entry name" value="Orc3"/>
    <property type="match status" value="1"/>
</dbReference>
<dbReference type="GeneID" id="19265438"/>
<dbReference type="InterPro" id="IPR020795">
    <property type="entry name" value="ORC3"/>
</dbReference>
<dbReference type="GO" id="GO:0006270">
    <property type="term" value="P:DNA replication initiation"/>
    <property type="evidence" value="ECO:0007669"/>
    <property type="project" value="TreeGrafter"/>
</dbReference>
<dbReference type="GO" id="GO:0005664">
    <property type="term" value="C:nuclear origin of replication recognition complex"/>
    <property type="evidence" value="ECO:0007669"/>
    <property type="project" value="InterPro"/>
</dbReference>
<organism evidence="9 10">
    <name type="scientific">Pestalotiopsis fici (strain W106-1 / CGMCC3.15140)</name>
    <dbReference type="NCBI Taxonomy" id="1229662"/>
    <lineage>
        <taxon>Eukaryota</taxon>
        <taxon>Fungi</taxon>
        <taxon>Dikarya</taxon>
        <taxon>Ascomycota</taxon>
        <taxon>Pezizomycotina</taxon>
        <taxon>Sordariomycetes</taxon>
        <taxon>Xylariomycetidae</taxon>
        <taxon>Amphisphaeriales</taxon>
        <taxon>Sporocadaceae</taxon>
        <taxon>Pestalotiopsis</taxon>
    </lineage>
</organism>
<dbReference type="OMA" id="YCLMEHY"/>
<keyword evidence="4" id="KW-0238">DNA-binding</keyword>
<dbReference type="KEGG" id="pfy:PFICI_00425"/>
<comment type="similarity">
    <text evidence="2">Belongs to the ORC3 family.</text>
</comment>
<protein>
    <submittedName>
        <fullName evidence="9">Uncharacterized protein</fullName>
    </submittedName>
</protein>
<evidence type="ECO:0000259" key="8">
    <source>
        <dbReference type="Pfam" id="PF18137"/>
    </source>
</evidence>
<dbReference type="eggNOG" id="KOG2538">
    <property type="taxonomic scope" value="Eukaryota"/>
</dbReference>
<sequence length="711" mass="80348">MASEDVTGEVLTEREHQAAYIFDPADDADRPARPVKRRKVSKKQQTTQPEPEFLDRTYFQSLFEKDSEPETSIKLRQTLFEEAWYGIDKRIHHVLREGNQSTLENVTSFIKDSTSRQHKEKIPSGFIVTGANIASQELLFEQLSENLEENADAKVVRLRSADASNLKAALKKIIHDVTARTAEGDDDLEVAMGRDGRRYLNYDLEALHSHLKASPLSHVIICFQDSEAFESGLLSDLILLFSSWLDRIPFGLLFGIATSVELFQARLLKSTCFHLHGDQFDVEQSTSVIEKIFKTAVAHVDAPLRLGPSLMQSLLERQQDQVAGSPMFVNSLKYAYMCHYYANPLSVLLSNELDNELVPKETLELVRSLPSFRTFVETTLKAGSIKKVRSLLDDDKYLIQCMQTERSHSKQWILNVLRNVKLLSVIHNTGYDFVQSYLDAISVGINMQDEHKDLSGLVQRLPPSDAASFISRFINTIKDGDSSIGLSGWADETSDLVAMLSDILAEIKTLQEQSEEQGTTLKSKYSGHNKILRTTVIAQKVQLSRDTADLTDEDKAYTALIDRLVEKLGSTLETPKTEDVFLHELWLYDLRTPYKDVFIPRPRTVIERALSRPHDYLGCSCCKSGKDEIKPTLPVTAILYHLYLETGSLINVADLWSAFYAIVGEDKKDGLDKRTALVLFYRAMSELKTMGFVKQSRKKADHVAKLAWQGL</sequence>
<feature type="region of interest" description="Disordered" evidence="6">
    <location>
        <begin position="1"/>
        <end position="51"/>
    </location>
</feature>
<dbReference type="PANTHER" id="PTHR12748">
    <property type="entry name" value="ORIGIN RECOGNITION COMPLEX SUBUNIT 3"/>
    <property type="match status" value="1"/>
</dbReference>
<dbReference type="InterPro" id="IPR045667">
    <property type="entry name" value="ORC3_N"/>
</dbReference>
<keyword evidence="10" id="KW-1185">Reference proteome</keyword>
<keyword evidence="5" id="KW-0539">Nucleus</keyword>
<feature type="domain" description="Origin recognition complex subunit 3 N-terminal" evidence="7">
    <location>
        <begin position="44"/>
        <end position="348"/>
    </location>
</feature>
<dbReference type="HOGENOM" id="CLU_015257_1_0_1"/>
<dbReference type="GO" id="GO:0031261">
    <property type="term" value="C:DNA replication preinitiation complex"/>
    <property type="evidence" value="ECO:0007669"/>
    <property type="project" value="TreeGrafter"/>
</dbReference>